<name>A0A4D6Y454_9GAMM</name>
<evidence type="ECO:0000256" key="7">
    <source>
        <dbReference type="ARBA" id="ARBA00022915"/>
    </source>
</evidence>
<evidence type="ECO:0000256" key="10">
    <source>
        <dbReference type="ARBA" id="ARBA00023270"/>
    </source>
</evidence>
<comment type="pathway">
    <text evidence="2 12">Amino-acid biosynthesis; L-lysine biosynthesis via DAP pathway; (S)-tetrahydrodipicolinate from L-aspartate: step 3/4.</text>
</comment>
<dbReference type="PROSITE" id="PS00665">
    <property type="entry name" value="DHDPS_1"/>
    <property type="match status" value="1"/>
</dbReference>
<feature type="active site" description="Schiff-base intermediate with substrate" evidence="12 14">
    <location>
        <position position="161"/>
    </location>
</feature>
<dbReference type="Gene3D" id="3.20.20.70">
    <property type="entry name" value="Aldolase class I"/>
    <property type="match status" value="1"/>
</dbReference>
<dbReference type="GO" id="GO:0009089">
    <property type="term" value="P:lysine biosynthetic process via diaminopimelate"/>
    <property type="evidence" value="ECO:0007669"/>
    <property type="project" value="UniProtKB-UniRule"/>
</dbReference>
<evidence type="ECO:0000256" key="14">
    <source>
        <dbReference type="PIRSR" id="PIRSR001365-1"/>
    </source>
</evidence>
<evidence type="ECO:0000256" key="2">
    <source>
        <dbReference type="ARBA" id="ARBA00005120"/>
    </source>
</evidence>
<keyword evidence="9 12" id="KW-0456">Lyase</keyword>
<dbReference type="PROSITE" id="PS00666">
    <property type="entry name" value="DHDPS_2"/>
    <property type="match status" value="1"/>
</dbReference>
<dbReference type="Pfam" id="PF00701">
    <property type="entry name" value="DHDPS"/>
    <property type="match status" value="1"/>
</dbReference>
<keyword evidence="7 12" id="KW-0220">Diaminopimelate biosynthesis</keyword>
<dbReference type="PRINTS" id="PR00146">
    <property type="entry name" value="DHPICSNTHASE"/>
</dbReference>
<dbReference type="SUPFAM" id="SSF51569">
    <property type="entry name" value="Aldolase"/>
    <property type="match status" value="1"/>
</dbReference>
<dbReference type="GO" id="GO:0019877">
    <property type="term" value="P:diaminopimelate biosynthetic process"/>
    <property type="evidence" value="ECO:0007669"/>
    <property type="project" value="UniProtKB-UniRule"/>
</dbReference>
<comment type="subunit">
    <text evidence="12">Homotetramer; dimer of dimers.</text>
</comment>
<dbReference type="GO" id="GO:0008840">
    <property type="term" value="F:4-hydroxy-tetrahydrodipicolinate synthase activity"/>
    <property type="evidence" value="ECO:0007669"/>
    <property type="project" value="UniProtKB-UniRule"/>
</dbReference>
<comment type="subcellular location">
    <subcellularLocation>
        <location evidence="12">Cytoplasm</location>
    </subcellularLocation>
</comment>
<proteinExistence type="inferred from homology"/>
<dbReference type="InterPro" id="IPR002220">
    <property type="entry name" value="DapA-like"/>
</dbReference>
<evidence type="ECO:0000256" key="1">
    <source>
        <dbReference type="ARBA" id="ARBA00003294"/>
    </source>
</evidence>
<feature type="active site" description="Proton donor/acceptor" evidence="12 14">
    <location>
        <position position="133"/>
    </location>
</feature>
<organism evidence="16 17">
    <name type="scientific">Buchnera aphidicola</name>
    <name type="common">Anoecia oenotherae</name>
    <dbReference type="NCBI Taxonomy" id="1241833"/>
    <lineage>
        <taxon>Bacteria</taxon>
        <taxon>Pseudomonadati</taxon>
        <taxon>Pseudomonadota</taxon>
        <taxon>Gammaproteobacteria</taxon>
        <taxon>Enterobacterales</taxon>
        <taxon>Erwiniaceae</taxon>
        <taxon>Buchnera</taxon>
    </lineage>
</organism>
<dbReference type="EMBL" id="CP033012">
    <property type="protein sequence ID" value="QCI19215.1"/>
    <property type="molecule type" value="Genomic_DNA"/>
</dbReference>
<dbReference type="InterPro" id="IPR013785">
    <property type="entry name" value="Aldolase_TIM"/>
</dbReference>
<dbReference type="Proteomes" id="UP000298677">
    <property type="component" value="Chromosome"/>
</dbReference>
<feature type="site" description="Part of a proton relay during catalysis" evidence="12">
    <location>
        <position position="44"/>
    </location>
</feature>
<feature type="site" description="Part of a proton relay during catalysis" evidence="12">
    <location>
        <position position="107"/>
    </location>
</feature>
<comment type="similarity">
    <text evidence="3 12 13">Belongs to the DapA family.</text>
</comment>
<evidence type="ECO:0000256" key="5">
    <source>
        <dbReference type="ARBA" id="ARBA00022490"/>
    </source>
</evidence>
<keyword evidence="5 12" id="KW-0963">Cytoplasm</keyword>
<evidence type="ECO:0000313" key="16">
    <source>
        <dbReference type="EMBL" id="QCI19215.1"/>
    </source>
</evidence>
<evidence type="ECO:0000256" key="4">
    <source>
        <dbReference type="ARBA" id="ARBA00012086"/>
    </source>
</evidence>
<evidence type="ECO:0000256" key="12">
    <source>
        <dbReference type="HAMAP-Rule" id="MF_00418"/>
    </source>
</evidence>
<dbReference type="InterPro" id="IPR020625">
    <property type="entry name" value="Schiff_base-form_aldolases_AS"/>
</dbReference>
<dbReference type="SMART" id="SM01130">
    <property type="entry name" value="DHDPS"/>
    <property type="match status" value="1"/>
</dbReference>
<dbReference type="NCBIfam" id="TIGR00674">
    <property type="entry name" value="dapA"/>
    <property type="match status" value="1"/>
</dbReference>
<dbReference type="GO" id="GO:0005829">
    <property type="term" value="C:cytosol"/>
    <property type="evidence" value="ECO:0007669"/>
    <property type="project" value="TreeGrafter"/>
</dbReference>
<reference evidence="16 17" key="1">
    <citation type="submission" date="2018-10" db="EMBL/GenBank/DDBJ databases">
        <title>Comparative functional genomics of the obligate endosymbiont Buchnera aphidicola.</title>
        <authorList>
            <person name="Chong R.A."/>
        </authorList>
    </citation>
    <scope>NUCLEOTIDE SEQUENCE [LARGE SCALE GENOMIC DNA]</scope>
    <source>
        <strain evidence="16 17">Aoe</strain>
    </source>
</reference>
<dbReference type="PANTHER" id="PTHR12128:SF66">
    <property type="entry name" value="4-HYDROXY-2-OXOGLUTARATE ALDOLASE, MITOCHONDRIAL"/>
    <property type="match status" value="1"/>
</dbReference>
<dbReference type="AlphaFoldDB" id="A0A4D6Y454"/>
<comment type="catalytic activity">
    <reaction evidence="11 12">
        <text>L-aspartate 4-semialdehyde + pyruvate = (2S,4S)-4-hydroxy-2,3,4,5-tetrahydrodipicolinate + H2O + H(+)</text>
        <dbReference type="Rhea" id="RHEA:34171"/>
        <dbReference type="ChEBI" id="CHEBI:15361"/>
        <dbReference type="ChEBI" id="CHEBI:15377"/>
        <dbReference type="ChEBI" id="CHEBI:15378"/>
        <dbReference type="ChEBI" id="CHEBI:67139"/>
        <dbReference type="ChEBI" id="CHEBI:537519"/>
        <dbReference type="EC" id="4.3.3.7"/>
    </reaction>
</comment>
<dbReference type="RefSeq" id="WP_158341622.1">
    <property type="nucleotide sequence ID" value="NZ_CP033012.1"/>
</dbReference>
<evidence type="ECO:0000256" key="13">
    <source>
        <dbReference type="PIRNR" id="PIRNR001365"/>
    </source>
</evidence>
<evidence type="ECO:0000256" key="6">
    <source>
        <dbReference type="ARBA" id="ARBA00022605"/>
    </source>
</evidence>
<dbReference type="PIRSF" id="PIRSF001365">
    <property type="entry name" value="DHDPS"/>
    <property type="match status" value="1"/>
</dbReference>
<dbReference type="UniPathway" id="UPA00034">
    <property type="reaction ID" value="UER00017"/>
</dbReference>
<evidence type="ECO:0000256" key="3">
    <source>
        <dbReference type="ARBA" id="ARBA00007592"/>
    </source>
</evidence>
<evidence type="ECO:0000256" key="11">
    <source>
        <dbReference type="ARBA" id="ARBA00047836"/>
    </source>
</evidence>
<dbReference type="HAMAP" id="MF_00418">
    <property type="entry name" value="DapA"/>
    <property type="match status" value="1"/>
</dbReference>
<keyword evidence="10 12" id="KW-0704">Schiff base</keyword>
<keyword evidence="8 12" id="KW-0457">Lysine biosynthesis</keyword>
<comment type="caution">
    <text evidence="12">Was originally thought to be a dihydrodipicolinate synthase (DHDPS), catalyzing the condensation of (S)-aspartate-beta-semialdehyde [(S)-ASA] and pyruvate to dihydrodipicolinate (DHDP). However, it was shown in E.coli that the product of the enzymatic reaction is not dihydrodipicolinate but in fact (4S)-4-hydroxy-2,3,4,5-tetrahydro-(2S)-dipicolinic acid (HTPA), and that the consecutive dehydration reaction leading to DHDP is not spontaneous but catalyzed by DapB.</text>
</comment>
<evidence type="ECO:0000313" key="17">
    <source>
        <dbReference type="Proteomes" id="UP000298677"/>
    </source>
</evidence>
<comment type="function">
    <text evidence="1 12">Catalyzes the condensation of (S)-aspartate-beta-semialdehyde [(S)-ASA] and pyruvate to 4-hydroxy-tetrahydrodipicolinate (HTPA).</text>
</comment>
<evidence type="ECO:0000256" key="9">
    <source>
        <dbReference type="ARBA" id="ARBA00023239"/>
    </source>
</evidence>
<dbReference type="CDD" id="cd00950">
    <property type="entry name" value="DHDPS"/>
    <property type="match status" value="1"/>
</dbReference>
<gene>
    <name evidence="12" type="primary">dapA</name>
    <name evidence="16" type="ORF">D9V65_00410</name>
</gene>
<protein>
    <recommendedName>
        <fullName evidence="4 12">4-hydroxy-tetrahydrodipicolinate synthase</fullName>
        <shortName evidence="12">HTPA synthase</shortName>
        <ecNumber evidence="4 12">4.3.3.7</ecNumber>
    </recommendedName>
</protein>
<dbReference type="PANTHER" id="PTHR12128">
    <property type="entry name" value="DIHYDRODIPICOLINATE SYNTHASE"/>
    <property type="match status" value="1"/>
</dbReference>
<keyword evidence="6 12" id="KW-0028">Amino-acid biosynthesis</keyword>
<keyword evidence="17" id="KW-1185">Reference proteome</keyword>
<feature type="binding site" evidence="12 15">
    <location>
        <position position="45"/>
    </location>
    <ligand>
        <name>pyruvate</name>
        <dbReference type="ChEBI" id="CHEBI:15361"/>
    </ligand>
</feature>
<feature type="binding site" evidence="12 15">
    <location>
        <position position="204"/>
    </location>
    <ligand>
        <name>pyruvate</name>
        <dbReference type="ChEBI" id="CHEBI:15361"/>
    </ligand>
</feature>
<dbReference type="InterPro" id="IPR020624">
    <property type="entry name" value="Schiff_base-form_aldolases_CS"/>
</dbReference>
<dbReference type="InterPro" id="IPR005263">
    <property type="entry name" value="DapA"/>
</dbReference>
<dbReference type="OrthoDB" id="9782828at2"/>
<accession>A0A4D6Y454</accession>
<evidence type="ECO:0000256" key="8">
    <source>
        <dbReference type="ARBA" id="ARBA00023154"/>
    </source>
</evidence>
<sequence length="295" mass="32431">MFKGSMVALITPMDDKGSICRDSLKKLVNYHIYNNTSAIVSVGTTGESSTLSQKEHIRLIFLTLELSKGKIPIIAGTGSNSTTEAISLTKKFENSGVSACLTVTPYYNRPTQEGLYQHFKNISESTNLLQILYNVPLRTGCDLLPDTIGKLSKIKNIIGVKEASGDLSRVQKIKKLAEHNKFFIVSGDDSTALDFMQLGGEGVISVTANIAAKKMSEMCRLALSGKFIEARIINNELMLLHESLFCEPNPIPIKWAAKQLNLIKTSVLRLPMTSIKSKTKIIVKKAIKKANLLKN</sequence>
<evidence type="ECO:0000256" key="15">
    <source>
        <dbReference type="PIRSR" id="PIRSR001365-2"/>
    </source>
</evidence>
<dbReference type="EC" id="4.3.3.7" evidence="4 12"/>